<dbReference type="RefSeq" id="WP_019046887.1">
    <property type="nucleotide sequence ID" value="NZ_BAFO02000032.1"/>
</dbReference>
<dbReference type="SMART" id="SM00824">
    <property type="entry name" value="PKS_TE"/>
    <property type="match status" value="1"/>
</dbReference>
<name>U5E8C9_NOCAS</name>
<evidence type="ECO:0000256" key="1">
    <source>
        <dbReference type="ARBA" id="ARBA00007169"/>
    </source>
</evidence>
<evidence type="ECO:0000256" key="3">
    <source>
        <dbReference type="ARBA" id="ARBA00022801"/>
    </source>
</evidence>
<comment type="similarity">
    <text evidence="1">Belongs to the thioesterase family.</text>
</comment>
<dbReference type="EMBL" id="BAFO02000032">
    <property type="protein sequence ID" value="GAD86342.1"/>
    <property type="molecule type" value="Genomic_DNA"/>
</dbReference>
<keyword evidence="7" id="KW-1185">Reference proteome</keyword>
<evidence type="ECO:0000313" key="6">
    <source>
        <dbReference type="EMBL" id="GAD86342.1"/>
    </source>
</evidence>
<dbReference type="PANTHER" id="PTHR11487">
    <property type="entry name" value="THIOESTERASE"/>
    <property type="match status" value="1"/>
</dbReference>
<dbReference type="GO" id="GO:0008610">
    <property type="term" value="P:lipid biosynthetic process"/>
    <property type="evidence" value="ECO:0007669"/>
    <property type="project" value="TreeGrafter"/>
</dbReference>
<dbReference type="InterPro" id="IPR012223">
    <property type="entry name" value="TEII"/>
</dbReference>
<dbReference type="Gene3D" id="3.40.50.1820">
    <property type="entry name" value="alpha/beta hydrolase"/>
    <property type="match status" value="1"/>
</dbReference>
<evidence type="ECO:0000256" key="4">
    <source>
        <dbReference type="ARBA" id="ARBA00024293"/>
    </source>
</evidence>
<comment type="catalytic activity">
    <reaction evidence="4">
        <text>a fatty acyl-CoA + H2O = a fatty acid + CoA + H(+)</text>
        <dbReference type="Rhea" id="RHEA:16781"/>
        <dbReference type="ChEBI" id="CHEBI:15377"/>
        <dbReference type="ChEBI" id="CHEBI:15378"/>
        <dbReference type="ChEBI" id="CHEBI:28868"/>
        <dbReference type="ChEBI" id="CHEBI:57287"/>
        <dbReference type="ChEBI" id="CHEBI:77636"/>
    </reaction>
</comment>
<evidence type="ECO:0000256" key="2">
    <source>
        <dbReference type="ARBA" id="ARBA00015007"/>
    </source>
</evidence>
<dbReference type="InterPro" id="IPR001031">
    <property type="entry name" value="Thioesterase"/>
</dbReference>
<dbReference type="Proteomes" id="UP000017048">
    <property type="component" value="Unassembled WGS sequence"/>
</dbReference>
<dbReference type="AlphaFoldDB" id="U5E8C9"/>
<dbReference type="GO" id="GO:0016787">
    <property type="term" value="F:hydrolase activity"/>
    <property type="evidence" value="ECO:0007669"/>
    <property type="project" value="UniProtKB-KW"/>
</dbReference>
<evidence type="ECO:0000259" key="5">
    <source>
        <dbReference type="SMART" id="SM00824"/>
    </source>
</evidence>
<reference evidence="6 7" key="1">
    <citation type="journal article" date="2014" name="BMC Genomics">
        <title>Genome based analysis of type-I polyketide synthase and nonribosomal peptide synthetase gene clusters in seven strains of five representative Nocardia species.</title>
        <authorList>
            <person name="Komaki H."/>
            <person name="Ichikawa N."/>
            <person name="Hosoyama A."/>
            <person name="Takahashi-Nakaguchi A."/>
            <person name="Matsuzawa T."/>
            <person name="Suzuki K."/>
            <person name="Fujita N."/>
            <person name="Gonoi T."/>
        </authorList>
    </citation>
    <scope>NUCLEOTIDE SEQUENCE [LARGE SCALE GENOMIC DNA]</scope>
    <source>
        <strain evidence="6 7">NBRC 15531</strain>
    </source>
</reference>
<dbReference type="InterPro" id="IPR020802">
    <property type="entry name" value="TesA-like"/>
</dbReference>
<dbReference type="PANTHER" id="PTHR11487:SF0">
    <property type="entry name" value="S-ACYL FATTY ACID SYNTHASE THIOESTERASE, MEDIUM CHAIN"/>
    <property type="match status" value="1"/>
</dbReference>
<feature type="domain" description="Thioesterase TesA-like" evidence="5">
    <location>
        <begin position="26"/>
        <end position="250"/>
    </location>
</feature>
<evidence type="ECO:0000313" key="7">
    <source>
        <dbReference type="Proteomes" id="UP000017048"/>
    </source>
</evidence>
<gene>
    <name evidence="6" type="ORF">NCAST_32_08290</name>
</gene>
<comment type="caution">
    <text evidence="6">The sequence shown here is derived from an EMBL/GenBank/DDBJ whole genome shotgun (WGS) entry which is preliminary data.</text>
</comment>
<protein>
    <recommendedName>
        <fullName evidence="2">Thioesterase TesA</fullName>
    </recommendedName>
</protein>
<dbReference type="SUPFAM" id="SSF53474">
    <property type="entry name" value="alpha/beta-Hydrolases"/>
    <property type="match status" value="1"/>
</dbReference>
<dbReference type="InterPro" id="IPR029058">
    <property type="entry name" value="AB_hydrolase_fold"/>
</dbReference>
<dbReference type="OrthoDB" id="8480037at2"/>
<organism evidence="6 7">
    <name type="scientific">Nocardia asteroides NBRC 15531</name>
    <dbReference type="NCBI Taxonomy" id="1110697"/>
    <lineage>
        <taxon>Bacteria</taxon>
        <taxon>Bacillati</taxon>
        <taxon>Actinomycetota</taxon>
        <taxon>Actinomycetes</taxon>
        <taxon>Mycobacteriales</taxon>
        <taxon>Nocardiaceae</taxon>
        <taxon>Nocardia</taxon>
    </lineage>
</organism>
<dbReference type="eggNOG" id="COG3208">
    <property type="taxonomic scope" value="Bacteria"/>
</dbReference>
<proteinExistence type="inferred from homology"/>
<sequence>MFGVNTAATEWIRVLRADPAARTRLVCFPPGGGSATAYRALAQYVGTGVEVTAVQYPGRQDRLGDAVITDLPTLAQAVAADLLRSPGVPRVLFGHSMGATVAYETARALAAAGQAPAALIVSGRPDPAYEETGRLHRDSDAALIDHLELLAADPVPVRLLRTEPGLADLVLPAVRADYQAVETYRHRPGPALTCPVAALVSTEDPTTTPAQAERWATVTDGPFTLATFAGGHFYLDDQPAAVAREITRHLN</sequence>
<keyword evidence="3" id="KW-0378">Hydrolase</keyword>
<dbReference type="STRING" id="1824.SAMN05444423_102279"/>
<dbReference type="GeneID" id="91517314"/>
<dbReference type="Pfam" id="PF00975">
    <property type="entry name" value="Thioesterase"/>
    <property type="match status" value="1"/>
</dbReference>
<accession>U5E8C9</accession>